<evidence type="ECO:0000256" key="4">
    <source>
        <dbReference type="ARBA" id="ARBA00022723"/>
    </source>
</evidence>
<proteinExistence type="inferred from homology"/>
<dbReference type="OrthoDB" id="2652359at2759"/>
<keyword evidence="8" id="KW-0812">Transmembrane</keyword>
<evidence type="ECO:0000256" key="2">
    <source>
        <dbReference type="ARBA" id="ARBA00010617"/>
    </source>
</evidence>
<comment type="cofactor">
    <cofactor evidence="1">
        <name>heme</name>
        <dbReference type="ChEBI" id="CHEBI:30413"/>
    </cofactor>
</comment>
<keyword evidence="8" id="KW-0472">Membrane</keyword>
<evidence type="ECO:0000313" key="9">
    <source>
        <dbReference type="EMBL" id="KIJ04410.1"/>
    </source>
</evidence>
<evidence type="ECO:0000256" key="7">
    <source>
        <dbReference type="ARBA" id="ARBA00023033"/>
    </source>
</evidence>
<evidence type="ECO:0000256" key="3">
    <source>
        <dbReference type="ARBA" id="ARBA00022617"/>
    </source>
</evidence>
<name>A0A0C9SSA4_PAXIN</name>
<dbReference type="AlphaFoldDB" id="A0A0C9SSA4"/>
<keyword evidence="5" id="KW-0560">Oxidoreductase</keyword>
<protein>
    <recommendedName>
        <fullName evidence="11">Cytochrome P450</fullName>
    </recommendedName>
</protein>
<evidence type="ECO:0000313" key="10">
    <source>
        <dbReference type="Proteomes" id="UP000053647"/>
    </source>
</evidence>
<comment type="similarity">
    <text evidence="2">Belongs to the cytochrome P450 family.</text>
</comment>
<dbReference type="GO" id="GO:0005506">
    <property type="term" value="F:iron ion binding"/>
    <property type="evidence" value="ECO:0007669"/>
    <property type="project" value="InterPro"/>
</dbReference>
<keyword evidence="7" id="KW-0503">Monooxygenase</keyword>
<keyword evidence="8" id="KW-1133">Transmembrane helix</keyword>
<evidence type="ECO:0008006" key="11">
    <source>
        <dbReference type="Google" id="ProtNLM"/>
    </source>
</evidence>
<dbReference type="Gene3D" id="1.10.630.10">
    <property type="entry name" value="Cytochrome P450"/>
    <property type="match status" value="1"/>
</dbReference>
<dbReference type="SUPFAM" id="SSF48264">
    <property type="entry name" value="Cytochrome P450"/>
    <property type="match status" value="1"/>
</dbReference>
<dbReference type="PANTHER" id="PTHR46300">
    <property type="entry name" value="P450, PUTATIVE (EUROFUNG)-RELATED-RELATED"/>
    <property type="match status" value="1"/>
</dbReference>
<dbReference type="PANTHER" id="PTHR46300:SF8">
    <property type="entry name" value="CYTOCHROME P450 2E1"/>
    <property type="match status" value="1"/>
</dbReference>
<sequence>MFTHTSTVAVGLACIVALVGVWLTKRKRNSSGLTYPLGPKGLPLIGSVFDINTKEPLSCIRNGRRNINPLADSTLCDIVHTQISGQDMVAINSEKVARILCDQRGTIYADRPKSPLM</sequence>
<dbReference type="HOGENOM" id="CLU_001570_21_0_1"/>
<evidence type="ECO:0000256" key="6">
    <source>
        <dbReference type="ARBA" id="ARBA00023004"/>
    </source>
</evidence>
<dbReference type="Proteomes" id="UP000053647">
    <property type="component" value="Unassembled WGS sequence"/>
</dbReference>
<organism evidence="9 10">
    <name type="scientific">Paxillus involutus ATCC 200175</name>
    <dbReference type="NCBI Taxonomy" id="664439"/>
    <lineage>
        <taxon>Eukaryota</taxon>
        <taxon>Fungi</taxon>
        <taxon>Dikarya</taxon>
        <taxon>Basidiomycota</taxon>
        <taxon>Agaricomycotina</taxon>
        <taxon>Agaricomycetes</taxon>
        <taxon>Agaricomycetidae</taxon>
        <taxon>Boletales</taxon>
        <taxon>Paxilineae</taxon>
        <taxon>Paxillaceae</taxon>
        <taxon>Paxillus</taxon>
    </lineage>
</organism>
<accession>A0A0C9SSA4</accession>
<keyword evidence="4" id="KW-0479">Metal-binding</keyword>
<evidence type="ECO:0000256" key="1">
    <source>
        <dbReference type="ARBA" id="ARBA00001971"/>
    </source>
</evidence>
<gene>
    <name evidence="9" type="ORF">PAXINDRAFT_94742</name>
</gene>
<feature type="transmembrane region" description="Helical" evidence="8">
    <location>
        <begin position="6"/>
        <end position="24"/>
    </location>
</feature>
<dbReference type="EMBL" id="KN821858">
    <property type="protein sequence ID" value="KIJ04410.1"/>
    <property type="molecule type" value="Genomic_DNA"/>
</dbReference>
<evidence type="ECO:0000256" key="5">
    <source>
        <dbReference type="ARBA" id="ARBA00023002"/>
    </source>
</evidence>
<dbReference type="InterPro" id="IPR036396">
    <property type="entry name" value="Cyt_P450_sf"/>
</dbReference>
<dbReference type="InterPro" id="IPR050364">
    <property type="entry name" value="Cytochrome_P450_fung"/>
</dbReference>
<keyword evidence="10" id="KW-1185">Reference proteome</keyword>
<reference evidence="10" key="2">
    <citation type="submission" date="2015-01" db="EMBL/GenBank/DDBJ databases">
        <title>Evolutionary Origins and Diversification of the Mycorrhizal Mutualists.</title>
        <authorList>
            <consortium name="DOE Joint Genome Institute"/>
            <consortium name="Mycorrhizal Genomics Consortium"/>
            <person name="Kohler A."/>
            <person name="Kuo A."/>
            <person name="Nagy L.G."/>
            <person name="Floudas D."/>
            <person name="Copeland A."/>
            <person name="Barry K.W."/>
            <person name="Cichocki N."/>
            <person name="Veneault-Fourrey C."/>
            <person name="LaButti K."/>
            <person name="Lindquist E.A."/>
            <person name="Lipzen A."/>
            <person name="Lundell T."/>
            <person name="Morin E."/>
            <person name="Murat C."/>
            <person name="Riley R."/>
            <person name="Ohm R."/>
            <person name="Sun H."/>
            <person name="Tunlid A."/>
            <person name="Henrissat B."/>
            <person name="Grigoriev I.V."/>
            <person name="Hibbett D.S."/>
            <person name="Martin F."/>
        </authorList>
    </citation>
    <scope>NUCLEOTIDE SEQUENCE [LARGE SCALE GENOMIC DNA]</scope>
    <source>
        <strain evidence="10">ATCC 200175</strain>
    </source>
</reference>
<keyword evidence="3" id="KW-0349">Heme</keyword>
<keyword evidence="6" id="KW-0408">Iron</keyword>
<reference evidence="9 10" key="1">
    <citation type="submission" date="2014-06" db="EMBL/GenBank/DDBJ databases">
        <authorList>
            <consortium name="DOE Joint Genome Institute"/>
            <person name="Kuo A."/>
            <person name="Kohler A."/>
            <person name="Nagy L.G."/>
            <person name="Floudas D."/>
            <person name="Copeland A."/>
            <person name="Barry K.W."/>
            <person name="Cichocki N."/>
            <person name="Veneault-Fourrey C."/>
            <person name="LaButti K."/>
            <person name="Lindquist E.A."/>
            <person name="Lipzen A."/>
            <person name="Lundell T."/>
            <person name="Morin E."/>
            <person name="Murat C."/>
            <person name="Sun H."/>
            <person name="Tunlid A."/>
            <person name="Henrissat B."/>
            <person name="Grigoriev I.V."/>
            <person name="Hibbett D.S."/>
            <person name="Martin F."/>
            <person name="Nordberg H.P."/>
            <person name="Cantor M.N."/>
            <person name="Hua S.X."/>
        </authorList>
    </citation>
    <scope>NUCLEOTIDE SEQUENCE [LARGE SCALE GENOMIC DNA]</scope>
    <source>
        <strain evidence="9 10">ATCC 200175</strain>
    </source>
</reference>
<dbReference type="GO" id="GO:0004497">
    <property type="term" value="F:monooxygenase activity"/>
    <property type="evidence" value="ECO:0007669"/>
    <property type="project" value="UniProtKB-KW"/>
</dbReference>
<evidence type="ECO:0000256" key="8">
    <source>
        <dbReference type="SAM" id="Phobius"/>
    </source>
</evidence>
<dbReference type="GO" id="GO:0020037">
    <property type="term" value="F:heme binding"/>
    <property type="evidence" value="ECO:0007669"/>
    <property type="project" value="InterPro"/>
</dbReference>
<dbReference type="GO" id="GO:0016705">
    <property type="term" value="F:oxidoreductase activity, acting on paired donors, with incorporation or reduction of molecular oxygen"/>
    <property type="evidence" value="ECO:0007669"/>
    <property type="project" value="InterPro"/>
</dbReference>